<keyword evidence="10 18" id="KW-0119">Carbohydrate metabolism</keyword>
<evidence type="ECO:0000256" key="9">
    <source>
        <dbReference type="ARBA" id="ARBA00022818"/>
    </source>
</evidence>
<sequence length="742" mass="83711">MKQEWINFKEGQWTKSIDVRNFIQLNYTEYKGDDSFLAGATDATKKLWDEVSELFKKERENGILDLDTETVSGINAYKAGYIDQAFEKIVGVQTDAPLKRAVMPFGGIRMAENAAKSYGYEVSPKISEIFTKYRKTHNQGVFDAYTDEMRLARKSGVITGLPDAYGRGRIIGDYRRVALYGVDRLIEDKIAQKKSLEVKCIDEDIIRLREEISDQILALKELKGLAETYGFDISKPATNAKEAIQWLYFGFLGAIKDQNGAAMSLGRTSTFLDIYIERDLKAGLITEEEAQELVDHFVMKLRLVKFLRTPEYNDLFSGDPTWVTESIGGMGLDGRTLVTKNSFRILNTLYTLGPSPEPNLTVLWSTRLPQGFKDFCSKVSIDTSSVQYENDDLMAPYWGDDYAIACCVSAMRVGKQMQFFGARVNLAKTLLYAINGGKDEKYGMQVGPKLAPITSEYLNYDEVMEKFEIMTDWLANLYVNTLNVIHYMHDKYSYEKLQMALHDRDVFRTMACGIAGLSVCADSLSAIKYAKVKPIRNEEGVAIDFEIEGDFPKYGNDDDRVDDIAVYLVENMMNKIRQNKTYRNAYHTQSILTITSNVVYGKKTGTTPDGRKAGEPFAPGANPMHGRDSSGSLASLNSVAKLPYEHSQDGISNTFSIIPDALGKSPEDRIKNLSALMDGYFGQDAHHLNVNVFDRETLLDAMEHPELYPQLTIRVSGYAVNFIKLTREQQLDVINRTFHKSM</sequence>
<dbReference type="Gene3D" id="3.20.70.20">
    <property type="match status" value="1"/>
</dbReference>
<feature type="active site" description="Cysteine radical intermediate" evidence="15">
    <location>
        <position position="407"/>
    </location>
</feature>
<comment type="catalytic activity">
    <reaction evidence="14 18">
        <text>formate + acetyl-CoA = pyruvate + CoA</text>
        <dbReference type="Rhea" id="RHEA:11844"/>
        <dbReference type="ChEBI" id="CHEBI:15361"/>
        <dbReference type="ChEBI" id="CHEBI:15740"/>
        <dbReference type="ChEBI" id="CHEBI:57287"/>
        <dbReference type="ChEBI" id="CHEBI:57288"/>
        <dbReference type="EC" id="2.3.1.54"/>
    </reaction>
</comment>
<dbReference type="AlphaFoldDB" id="A0A6N3G8A1"/>
<evidence type="ECO:0000256" key="3">
    <source>
        <dbReference type="ARBA" id="ARBA00008375"/>
    </source>
</evidence>
<dbReference type="PROSITE" id="PS00850">
    <property type="entry name" value="GLY_RADICAL_1"/>
    <property type="match status" value="1"/>
</dbReference>
<feature type="modified residue" description="Glycine radical" evidence="16 17">
    <location>
        <position position="717"/>
    </location>
</feature>
<evidence type="ECO:0000256" key="10">
    <source>
        <dbReference type="ARBA" id="ARBA00023277"/>
    </source>
</evidence>
<dbReference type="GO" id="GO:0006006">
    <property type="term" value="P:glucose metabolic process"/>
    <property type="evidence" value="ECO:0007669"/>
    <property type="project" value="UniProtKB-UniRule"/>
</dbReference>
<evidence type="ECO:0000256" key="4">
    <source>
        <dbReference type="ARBA" id="ARBA00013214"/>
    </source>
</evidence>
<keyword evidence="7 18" id="KW-0313">Glucose metabolism</keyword>
<proteinExistence type="inferred from homology"/>
<feature type="region of interest" description="Disordered" evidence="19">
    <location>
        <begin position="604"/>
        <end position="629"/>
    </location>
</feature>
<dbReference type="InterPro" id="IPR004184">
    <property type="entry name" value="PFL_dom"/>
</dbReference>
<keyword evidence="11 18" id="KW-0012">Acyltransferase</keyword>
<evidence type="ECO:0000256" key="17">
    <source>
        <dbReference type="PROSITE-ProRule" id="PRU00493"/>
    </source>
</evidence>
<evidence type="ECO:0000256" key="6">
    <source>
        <dbReference type="ARBA" id="ARBA00022490"/>
    </source>
</evidence>
<evidence type="ECO:0000256" key="12">
    <source>
        <dbReference type="ARBA" id="ARBA00031063"/>
    </source>
</evidence>
<dbReference type="PANTHER" id="PTHR30191">
    <property type="entry name" value="FORMATE ACETYLTRANSFERASE"/>
    <property type="match status" value="1"/>
</dbReference>
<dbReference type="PIRSF" id="PIRSF000379">
    <property type="entry name" value="For_Ac_trans_1"/>
    <property type="match status" value="1"/>
</dbReference>
<dbReference type="PROSITE" id="PS51149">
    <property type="entry name" value="GLY_RADICAL_2"/>
    <property type="match status" value="1"/>
</dbReference>
<protein>
    <recommendedName>
        <fullName evidence="5 18">Formate acetyltransferase</fullName>
        <ecNumber evidence="4 18">2.3.1.54</ecNumber>
    </recommendedName>
    <alternativeName>
        <fullName evidence="12 18">Pyruvate formate-lyase</fullName>
    </alternativeName>
</protein>
<comment type="subcellular location">
    <subcellularLocation>
        <location evidence="1 18">Cytoplasm</location>
    </subcellularLocation>
</comment>
<dbReference type="UniPathway" id="UPA00920">
    <property type="reaction ID" value="UER00891"/>
</dbReference>
<accession>A0A6N3G8A1</accession>
<dbReference type="InterPro" id="IPR001150">
    <property type="entry name" value="Gly_radical"/>
</dbReference>
<keyword evidence="8 18" id="KW-0808">Transferase</keyword>
<dbReference type="Pfam" id="PF02901">
    <property type="entry name" value="PFL-like"/>
    <property type="match status" value="1"/>
</dbReference>
<evidence type="ECO:0000256" key="11">
    <source>
        <dbReference type="ARBA" id="ARBA00023315"/>
    </source>
</evidence>
<gene>
    <name evidence="22" type="primary">pflB</name>
    <name evidence="22" type="ORF">CTLFYP3_03078</name>
</gene>
<dbReference type="CDD" id="cd01678">
    <property type="entry name" value="PFL1"/>
    <property type="match status" value="1"/>
</dbReference>
<comment type="function">
    <text evidence="13">Catalyzes the conversion of pyruvate to formate and acetyl-CoA.</text>
</comment>
<organism evidence="22">
    <name type="scientific">Clostridium tertium</name>
    <dbReference type="NCBI Taxonomy" id="1559"/>
    <lineage>
        <taxon>Bacteria</taxon>
        <taxon>Bacillati</taxon>
        <taxon>Bacillota</taxon>
        <taxon>Clostridia</taxon>
        <taxon>Eubacteriales</taxon>
        <taxon>Clostridiaceae</taxon>
        <taxon>Clostridium</taxon>
    </lineage>
</organism>
<evidence type="ECO:0000256" key="7">
    <source>
        <dbReference type="ARBA" id="ARBA00022526"/>
    </source>
</evidence>
<evidence type="ECO:0000256" key="1">
    <source>
        <dbReference type="ARBA" id="ARBA00004496"/>
    </source>
</evidence>
<name>A0A6N3G8A1_9CLOT</name>
<dbReference type="EMBL" id="CACRTO010000046">
    <property type="protein sequence ID" value="VYU60752.1"/>
    <property type="molecule type" value="Genomic_DNA"/>
</dbReference>
<feature type="domain" description="Glycine radical" evidence="20">
    <location>
        <begin position="619"/>
        <end position="742"/>
    </location>
</feature>
<evidence type="ECO:0000256" key="14">
    <source>
        <dbReference type="ARBA" id="ARBA00049029"/>
    </source>
</evidence>
<evidence type="ECO:0000256" key="5">
    <source>
        <dbReference type="ARBA" id="ARBA00013897"/>
    </source>
</evidence>
<evidence type="ECO:0000313" key="22">
    <source>
        <dbReference type="EMBL" id="VYU60752.1"/>
    </source>
</evidence>
<dbReference type="RefSeq" id="WP_156627540.1">
    <property type="nucleotide sequence ID" value="NZ_CACRTO010000046.1"/>
</dbReference>
<feature type="domain" description="PFL" evidence="21">
    <location>
        <begin position="1"/>
        <end position="612"/>
    </location>
</feature>
<dbReference type="Pfam" id="PF01228">
    <property type="entry name" value="Gly_radical"/>
    <property type="match status" value="1"/>
</dbReference>
<dbReference type="FunFam" id="3.20.70.20:FF:000003">
    <property type="entry name" value="Formate acetyltransferase"/>
    <property type="match status" value="1"/>
</dbReference>
<evidence type="ECO:0000259" key="21">
    <source>
        <dbReference type="PROSITE" id="PS51554"/>
    </source>
</evidence>
<dbReference type="GO" id="GO:0005829">
    <property type="term" value="C:cytosol"/>
    <property type="evidence" value="ECO:0007669"/>
    <property type="project" value="TreeGrafter"/>
</dbReference>
<dbReference type="NCBIfam" id="TIGR01255">
    <property type="entry name" value="pyr_form_ly_1"/>
    <property type="match status" value="1"/>
</dbReference>
<evidence type="ECO:0000256" key="19">
    <source>
        <dbReference type="SAM" id="MobiDB-lite"/>
    </source>
</evidence>
<feature type="active site" description="S-acetylcysteine intermediate" evidence="15">
    <location>
        <position position="406"/>
    </location>
</feature>
<reference evidence="22" key="1">
    <citation type="submission" date="2019-11" db="EMBL/GenBank/DDBJ databases">
        <authorList>
            <person name="Feng L."/>
        </authorList>
    </citation>
    <scope>NUCLEOTIDE SEQUENCE</scope>
    <source>
        <strain evidence="22">CTertiumLFYP3</strain>
    </source>
</reference>
<evidence type="ECO:0000259" key="20">
    <source>
        <dbReference type="PROSITE" id="PS51149"/>
    </source>
</evidence>
<keyword evidence="9 16" id="KW-0556">Organic radical</keyword>
<evidence type="ECO:0000256" key="8">
    <source>
        <dbReference type="ARBA" id="ARBA00022679"/>
    </source>
</evidence>
<dbReference type="SUPFAM" id="SSF51998">
    <property type="entry name" value="PFL-like glycyl radical enzymes"/>
    <property type="match status" value="1"/>
</dbReference>
<comment type="similarity">
    <text evidence="3 18">Belongs to the glycyl radical enzyme (GRE) family. PFL subfamily.</text>
</comment>
<evidence type="ECO:0000256" key="16">
    <source>
        <dbReference type="PIRSR" id="PIRSR000379-2"/>
    </source>
</evidence>
<evidence type="ECO:0000256" key="2">
    <source>
        <dbReference type="ARBA" id="ARBA00004809"/>
    </source>
</evidence>
<keyword evidence="6 18" id="KW-0963">Cytoplasm</keyword>
<comment type="pathway">
    <text evidence="2 18">Fermentation; pyruvate fermentation; formate from pyruvate: step 1/1.</text>
</comment>
<dbReference type="InterPro" id="IPR005949">
    <property type="entry name" value="Form_AcTrfase"/>
</dbReference>
<comment type="subunit">
    <text evidence="18">Homodimer.</text>
</comment>
<dbReference type="GO" id="GO:0008861">
    <property type="term" value="F:formate C-acetyltransferase activity"/>
    <property type="evidence" value="ECO:0007669"/>
    <property type="project" value="UniProtKB-UniRule"/>
</dbReference>
<dbReference type="PROSITE" id="PS51554">
    <property type="entry name" value="PFL"/>
    <property type="match status" value="1"/>
</dbReference>
<dbReference type="InterPro" id="IPR019777">
    <property type="entry name" value="Form_AcTrfase_GR_CS"/>
</dbReference>
<evidence type="ECO:0000256" key="13">
    <source>
        <dbReference type="ARBA" id="ARBA00034302"/>
    </source>
</evidence>
<dbReference type="EC" id="2.3.1.54" evidence="4 18"/>
<dbReference type="PANTHER" id="PTHR30191:SF0">
    <property type="entry name" value="FORMATE ACETYLTRANSFERASE 1"/>
    <property type="match status" value="1"/>
</dbReference>
<evidence type="ECO:0000256" key="18">
    <source>
        <dbReference type="RuleBase" id="RU368075"/>
    </source>
</evidence>
<dbReference type="InterPro" id="IPR050244">
    <property type="entry name" value="Auton_GlycylRad_Cofactor"/>
</dbReference>
<evidence type="ECO:0000256" key="15">
    <source>
        <dbReference type="PIRSR" id="PIRSR000379-1"/>
    </source>
</evidence>